<proteinExistence type="inferred from homology"/>
<dbReference type="SUPFAM" id="SSF50118">
    <property type="entry name" value="Cell growth inhibitor/plasmid maintenance toxic component"/>
    <property type="match status" value="1"/>
</dbReference>
<gene>
    <name evidence="2" type="ORF">RBU60_08050</name>
</gene>
<dbReference type="PIRSF" id="PIRSF033490">
    <property type="entry name" value="MazF"/>
    <property type="match status" value="1"/>
</dbReference>
<evidence type="ECO:0000256" key="1">
    <source>
        <dbReference type="PIRNR" id="PIRNR033490"/>
    </source>
</evidence>
<dbReference type="InterPro" id="IPR003477">
    <property type="entry name" value="PemK-like"/>
</dbReference>
<comment type="similarity">
    <text evidence="1">Belongs to the PemK/MazF family.</text>
</comment>
<dbReference type="InterPro" id="IPR011067">
    <property type="entry name" value="Plasmid_toxin/cell-grow_inhib"/>
</dbReference>
<evidence type="ECO:0000313" key="2">
    <source>
        <dbReference type="EMBL" id="MDQ7917523.1"/>
    </source>
</evidence>
<reference evidence="2 3" key="1">
    <citation type="submission" date="2023-08" db="EMBL/GenBank/DDBJ databases">
        <title>Mesonia sp. MT50, isolated from deep-sea sediment of the Mariana Trench.</title>
        <authorList>
            <person name="Fu H."/>
        </authorList>
    </citation>
    <scope>NUCLEOTIDE SEQUENCE [LARGE SCALE GENOMIC DNA]</scope>
    <source>
        <strain evidence="2 3">MT50</strain>
    </source>
</reference>
<dbReference type="Proteomes" id="UP001230915">
    <property type="component" value="Unassembled WGS sequence"/>
</dbReference>
<keyword evidence="1" id="KW-0540">Nuclease</keyword>
<comment type="function">
    <text evidence="1">Toxic component of a type II toxin-antitoxin (TA) system.</text>
</comment>
<dbReference type="Pfam" id="PF02452">
    <property type="entry name" value="PemK_toxin"/>
    <property type="match status" value="1"/>
</dbReference>
<dbReference type="PANTHER" id="PTHR33988">
    <property type="entry name" value="ENDORIBONUCLEASE MAZF-RELATED"/>
    <property type="match status" value="1"/>
</dbReference>
<keyword evidence="1 2" id="KW-0378">Hydrolase</keyword>
<keyword evidence="3" id="KW-1185">Reference proteome</keyword>
<organism evidence="2 3">
    <name type="scientific">Mesonia profundi</name>
    <dbReference type="NCBI Taxonomy" id="3070998"/>
    <lineage>
        <taxon>Bacteria</taxon>
        <taxon>Pseudomonadati</taxon>
        <taxon>Bacteroidota</taxon>
        <taxon>Flavobacteriia</taxon>
        <taxon>Flavobacteriales</taxon>
        <taxon>Flavobacteriaceae</taxon>
        <taxon>Mesonia</taxon>
    </lineage>
</organism>
<keyword evidence="1" id="KW-0255">Endonuclease</keyword>
<name>A0ABU1A1E9_9FLAO</name>
<dbReference type="EMBL" id="JAVHUL010000018">
    <property type="protein sequence ID" value="MDQ7917523.1"/>
    <property type="molecule type" value="Genomic_DNA"/>
</dbReference>
<dbReference type="RefSeq" id="WP_308864289.1">
    <property type="nucleotide sequence ID" value="NZ_JAVHUL010000018.1"/>
</dbReference>
<sequence>MKQGEIWQVYFDPVKGNEQGGNRPAVIVSGNTLNKNLGVIIVCPLSSSIHNFEGNPVLFPSQENGLKHESEILIFHIRSLSKDRFKRKCGKITFQELEKIKKTIQDILKY</sequence>
<protein>
    <recommendedName>
        <fullName evidence="1">mRNA interferase</fullName>
        <ecNumber evidence="1">3.1.-.-</ecNumber>
    </recommendedName>
</protein>
<accession>A0ABU1A1E9</accession>
<dbReference type="GO" id="GO:0016787">
    <property type="term" value="F:hydrolase activity"/>
    <property type="evidence" value="ECO:0007669"/>
    <property type="project" value="UniProtKB-KW"/>
</dbReference>
<evidence type="ECO:0000313" key="3">
    <source>
        <dbReference type="Proteomes" id="UP001230915"/>
    </source>
</evidence>
<dbReference type="Gene3D" id="2.30.30.110">
    <property type="match status" value="1"/>
</dbReference>
<dbReference type="EC" id="3.1.-.-" evidence="1"/>
<comment type="caution">
    <text evidence="2">The sequence shown here is derived from an EMBL/GenBank/DDBJ whole genome shotgun (WGS) entry which is preliminary data.</text>
</comment>